<reference evidence="1 2" key="1">
    <citation type="journal article" date="2014" name="Appl. Environ. Microbiol.">
        <title>Insights into the Microbial Degradation of Rubber and Gutta-Percha by Analysis of the Complete Genome of Nocardia nova SH22a.</title>
        <authorList>
            <person name="Luo Q."/>
            <person name="Hiessl S."/>
            <person name="Poehlein A."/>
            <person name="Daniel R."/>
            <person name="Steinbuchel A."/>
        </authorList>
    </citation>
    <scope>NUCLEOTIDE SEQUENCE [LARGE SCALE GENOMIC DNA]</scope>
    <source>
        <strain evidence="1">SH22a</strain>
    </source>
</reference>
<evidence type="ECO:0000313" key="1">
    <source>
        <dbReference type="EMBL" id="AHH15804.1"/>
    </source>
</evidence>
<accession>W5T9I3</accession>
<proteinExistence type="predicted"/>
<dbReference type="Proteomes" id="UP000019150">
    <property type="component" value="Chromosome"/>
</dbReference>
<dbReference type="eggNOG" id="ENOG5031F5Y">
    <property type="taxonomic scope" value="Bacteria"/>
</dbReference>
<keyword evidence="2" id="KW-1185">Reference proteome</keyword>
<sequence>MAGTHVKVDVDALQAMATKLKGSAGVIGNKKTDLAAHSFGQDQAGKDYGTEGKKVHDSLERLQTWLSNWQTAIQKTGEQMASSATLYATTDDGNVEKIKASI</sequence>
<organism evidence="1 2">
    <name type="scientific">Nocardia nova SH22a</name>
    <dbReference type="NCBI Taxonomy" id="1415166"/>
    <lineage>
        <taxon>Bacteria</taxon>
        <taxon>Bacillati</taxon>
        <taxon>Actinomycetota</taxon>
        <taxon>Actinomycetes</taxon>
        <taxon>Mycobacteriales</taxon>
        <taxon>Nocardiaceae</taxon>
        <taxon>Nocardia</taxon>
    </lineage>
</organism>
<dbReference type="AlphaFoldDB" id="W5T9I3"/>
<evidence type="ECO:0000313" key="2">
    <source>
        <dbReference type="Proteomes" id="UP000019150"/>
    </source>
</evidence>
<dbReference type="EMBL" id="CP006850">
    <property type="protein sequence ID" value="AHH15804.1"/>
    <property type="molecule type" value="Genomic_DNA"/>
</dbReference>
<dbReference type="PATRIC" id="fig|1415166.3.peg.1011"/>
<name>W5T9I3_9NOCA</name>
<gene>
    <name evidence="1" type="ORF">NONO_c09970</name>
</gene>
<dbReference type="RefSeq" id="WP_025347324.1">
    <property type="nucleotide sequence ID" value="NZ_CP006850.1"/>
</dbReference>
<dbReference type="OrthoDB" id="4559063at2"/>
<dbReference type="HOGENOM" id="CLU_2247200_0_0_11"/>
<dbReference type="STRING" id="1415166.NONO_c09970"/>
<dbReference type="KEGG" id="nno:NONO_c09970"/>
<protein>
    <recommendedName>
        <fullName evidence="3">WXG100 family type VII secretion target</fullName>
    </recommendedName>
</protein>
<evidence type="ECO:0008006" key="3">
    <source>
        <dbReference type="Google" id="ProtNLM"/>
    </source>
</evidence>